<dbReference type="EMBL" id="CH473956">
    <property type="protein sequence ID" value="EDM18529.1"/>
    <property type="molecule type" value="Genomic_DNA"/>
</dbReference>
<evidence type="ECO:0000313" key="1">
    <source>
        <dbReference type="EMBL" id="EDM18529.1"/>
    </source>
</evidence>
<sequence>MVYKYNKCGGESDSRAQFRKPCVRGLLLTHWLLSHSHFRLVQRLTSIQDSTNLLAVFSDSALFMIRSSSSNSHPLHTPLLSSFQIKVFFPLRHREAVLPSEL</sequence>
<name>A6I653_RAT</name>
<organism evidence="1 2">
    <name type="scientific">Rattus norvegicus</name>
    <name type="common">Rat</name>
    <dbReference type="NCBI Taxonomy" id="10116"/>
    <lineage>
        <taxon>Eukaryota</taxon>
        <taxon>Metazoa</taxon>
        <taxon>Chordata</taxon>
        <taxon>Craniata</taxon>
        <taxon>Vertebrata</taxon>
        <taxon>Euteleostomi</taxon>
        <taxon>Mammalia</taxon>
        <taxon>Eutheria</taxon>
        <taxon>Euarchontoglires</taxon>
        <taxon>Glires</taxon>
        <taxon>Rodentia</taxon>
        <taxon>Myomorpha</taxon>
        <taxon>Muroidea</taxon>
        <taxon>Muridae</taxon>
        <taxon>Murinae</taxon>
        <taxon>Rattus</taxon>
    </lineage>
</organism>
<protein>
    <submittedName>
        <fullName evidence="1">RCG40535</fullName>
    </submittedName>
</protein>
<accession>A6I653</accession>
<evidence type="ECO:0000313" key="2">
    <source>
        <dbReference type="Proteomes" id="UP000234681"/>
    </source>
</evidence>
<gene>
    <name evidence="1" type="ORF">rCG_40535</name>
</gene>
<proteinExistence type="predicted"/>
<reference evidence="1 2" key="1">
    <citation type="submission" date="2005-09" db="EMBL/GenBank/DDBJ databases">
        <authorList>
            <person name="Mural R.J."/>
            <person name="Li P.W."/>
            <person name="Adams M.D."/>
            <person name="Amanatides P.G."/>
            <person name="Baden-Tillson H."/>
            <person name="Barnstead M."/>
            <person name="Chin S.H."/>
            <person name="Dew I."/>
            <person name="Evans C.A."/>
            <person name="Ferriera S."/>
            <person name="Flanigan M."/>
            <person name="Fosler C."/>
            <person name="Glodek A."/>
            <person name="Gu Z."/>
            <person name="Holt R.A."/>
            <person name="Jennings D."/>
            <person name="Kraft C.L."/>
            <person name="Lu F."/>
            <person name="Nguyen T."/>
            <person name="Nusskern D.R."/>
            <person name="Pfannkoch C.M."/>
            <person name="Sitter C."/>
            <person name="Sutton G.G."/>
            <person name="Venter J.C."/>
            <person name="Wang Z."/>
            <person name="Woodage T."/>
            <person name="Zheng X.H."/>
            <person name="Zhong F."/>
        </authorList>
    </citation>
    <scope>NUCLEOTIDE SEQUENCE [LARGE SCALE GENOMIC DNA]</scope>
    <source>
        <strain>BN</strain>
        <strain evidence="2">Sprague-Dawley</strain>
    </source>
</reference>
<dbReference type="AlphaFoldDB" id="A6I653"/>
<dbReference type="Proteomes" id="UP000234681">
    <property type="component" value="Chromosome 1"/>
</dbReference>